<organism evidence="4 5">
    <name type="scientific">Entamoeba histolytica</name>
    <dbReference type="NCBI Taxonomy" id="5759"/>
    <lineage>
        <taxon>Eukaryota</taxon>
        <taxon>Amoebozoa</taxon>
        <taxon>Evosea</taxon>
        <taxon>Archamoebae</taxon>
        <taxon>Mastigamoebida</taxon>
        <taxon>Entamoebidae</taxon>
        <taxon>Entamoeba</taxon>
    </lineage>
</organism>
<feature type="active site" description="Charge relay system" evidence="2">
    <location>
        <position position="363"/>
    </location>
</feature>
<feature type="active site" description="Charge relay system" evidence="2">
    <location>
        <position position="396"/>
    </location>
</feature>
<name>A0A5K1UKG1_ENTHI</name>
<accession>A0A5K1UKG1</accession>
<feature type="active site" description="Charge relay system" evidence="2">
    <location>
        <position position="232"/>
    </location>
</feature>
<dbReference type="SUPFAM" id="SSF53474">
    <property type="entry name" value="alpha/beta-Hydrolases"/>
    <property type="match status" value="1"/>
</dbReference>
<dbReference type="VEuPathDB" id="AmoebaDB:EHI5A_054490"/>
<dbReference type="VEuPathDB" id="AmoebaDB:EHI7A_031330"/>
<dbReference type="AlphaFoldDB" id="A0A5K1UKG1"/>
<feature type="transmembrane region" description="Helical" evidence="3">
    <location>
        <begin position="37"/>
        <end position="63"/>
    </location>
</feature>
<dbReference type="VEuPathDB" id="AmoebaDB:KM1_066190"/>
<reference evidence="4 5" key="1">
    <citation type="submission" date="2016-05" db="EMBL/GenBank/DDBJ databases">
        <title>First whole genome sequencing of Entamoeba histolytica HM1:IMSS-clone-6.</title>
        <authorList>
            <person name="Mukherjee Avik.K."/>
            <person name="Izumyama S."/>
            <person name="Nakada-Tsukui K."/>
            <person name="Nozaki T."/>
        </authorList>
    </citation>
    <scope>NUCLEOTIDE SEQUENCE [LARGE SCALE GENOMIC DNA]</scope>
    <source>
        <strain evidence="4 5">HM1:IMSS clone 6</strain>
    </source>
</reference>
<dbReference type="VEuPathDB" id="AmoebaDB:EHI_006710"/>
<keyword evidence="3" id="KW-0812">Transmembrane</keyword>
<evidence type="ECO:0000256" key="1">
    <source>
        <dbReference type="ARBA" id="ARBA00010884"/>
    </source>
</evidence>
<keyword evidence="3" id="KW-0472">Membrane</keyword>
<dbReference type="GO" id="GO:0051793">
    <property type="term" value="P:medium-chain fatty acid catabolic process"/>
    <property type="evidence" value="ECO:0007669"/>
    <property type="project" value="TreeGrafter"/>
</dbReference>
<gene>
    <name evidence="4" type="ORF">CL6EHI_006710</name>
</gene>
<dbReference type="PANTHER" id="PTHR10794:SF63">
    <property type="entry name" value="ALPHA_BETA HYDROLASE 1, ISOFORM A"/>
    <property type="match status" value="1"/>
</dbReference>
<keyword evidence="3" id="KW-1133">Transmembrane helix</keyword>
<dbReference type="InterPro" id="IPR050960">
    <property type="entry name" value="AB_hydrolase_4_sf"/>
</dbReference>
<dbReference type="InterPro" id="IPR012020">
    <property type="entry name" value="ABHD4"/>
</dbReference>
<dbReference type="GO" id="GO:0047372">
    <property type="term" value="F:monoacylglycerol lipase activity"/>
    <property type="evidence" value="ECO:0007669"/>
    <property type="project" value="TreeGrafter"/>
</dbReference>
<dbReference type="GO" id="GO:0051792">
    <property type="term" value="P:medium-chain fatty acid biosynthetic process"/>
    <property type="evidence" value="ECO:0007669"/>
    <property type="project" value="TreeGrafter"/>
</dbReference>
<dbReference type="InterPro" id="IPR029058">
    <property type="entry name" value="AB_hydrolase_fold"/>
</dbReference>
<dbReference type="VEuPathDB" id="AmoebaDB:EHI8A_045560"/>
<dbReference type="Gene3D" id="3.40.50.1820">
    <property type="entry name" value="alpha/beta hydrolase"/>
    <property type="match status" value="1"/>
</dbReference>
<proteinExistence type="inferred from homology"/>
<evidence type="ECO:0000256" key="2">
    <source>
        <dbReference type="PIRSR" id="PIRSR005211-1"/>
    </source>
</evidence>
<sequence length="447" mass="51116">MNVKLLLQFYIASFVAHTQTLLLAMKHHRPFYLFTSYIVFVLYCWYYSYSLILILLPLFIYLISFIIETDDYPHTYYMKQSPFSSKVLSVTPQLSSSYQCPLKPLSGHLLTVYTSQTDTTFSFSYSRTIVHCQDGGICGFDVLDSDLPVTAPIIVFVPGAVGDKKSLYIKKAVELARRNNFRAIVFIKRGLSGIEVTTGKLYNAISCEDIYDALPIIHKQFEQAQINIVGYSLGGSQAIRLSYKYSSDLLQFNVNSICAVCPVWGISAVETPDLYAKPFIDEFKEILFSHKEVFEKATDKDGHPLYDLNAVNNAKTMKELEKTLIAPMFGYKSVEAYYWDVEQWFQNLPCTRIPTYTINSFDDPVLNDQDYSYLRIKALCGFSPFVISSYTQRGGHCIYSESLEVNTMSYADRNVLEFIKTVSGLNQSGELAVMRKEVEEKFKWFNE</sequence>
<feature type="transmembrane region" description="Helical" evidence="3">
    <location>
        <begin position="6"/>
        <end position="25"/>
    </location>
</feature>
<dbReference type="PANTHER" id="PTHR10794">
    <property type="entry name" value="ABHYDROLASE DOMAIN-CONTAINING PROTEIN"/>
    <property type="match status" value="1"/>
</dbReference>
<comment type="caution">
    <text evidence="4">The sequence shown here is derived from an EMBL/GenBank/DDBJ whole genome shotgun (WGS) entry which is preliminary data.</text>
</comment>
<evidence type="ECO:0000313" key="4">
    <source>
        <dbReference type="EMBL" id="GAT94630.1"/>
    </source>
</evidence>
<dbReference type="FunFam" id="3.40.50.1820:FF:000556">
    <property type="entry name" value="Uncharacterized protein"/>
    <property type="match status" value="1"/>
</dbReference>
<evidence type="ECO:0000256" key="3">
    <source>
        <dbReference type="SAM" id="Phobius"/>
    </source>
</evidence>
<dbReference type="GO" id="GO:0008126">
    <property type="term" value="F:acetylesterase activity"/>
    <property type="evidence" value="ECO:0007669"/>
    <property type="project" value="TreeGrafter"/>
</dbReference>
<protein>
    <recommendedName>
        <fullName evidence="6">Serine aminopeptidase S33 domain-containing protein</fullName>
    </recommendedName>
</protein>
<dbReference type="EMBL" id="BDEQ01000001">
    <property type="protein sequence ID" value="GAT94630.1"/>
    <property type="molecule type" value="Genomic_DNA"/>
</dbReference>
<evidence type="ECO:0000313" key="5">
    <source>
        <dbReference type="Proteomes" id="UP000078387"/>
    </source>
</evidence>
<comment type="similarity">
    <text evidence="1">Belongs to the AB hydrolase superfamily. AB hydrolase 4 family.</text>
</comment>
<dbReference type="PIRSF" id="PIRSF005211">
    <property type="entry name" value="Ab_hydro_YheT"/>
    <property type="match status" value="1"/>
</dbReference>
<dbReference type="OMA" id="SIECFIP"/>
<evidence type="ECO:0008006" key="6">
    <source>
        <dbReference type="Google" id="ProtNLM"/>
    </source>
</evidence>
<dbReference type="Proteomes" id="UP000078387">
    <property type="component" value="Unassembled WGS sequence"/>
</dbReference>